<evidence type="ECO:0000256" key="7">
    <source>
        <dbReference type="ARBA" id="ARBA00023004"/>
    </source>
</evidence>
<dbReference type="InterPro" id="IPR006620">
    <property type="entry name" value="Pro_4_hyd_alph"/>
</dbReference>
<dbReference type="Gene3D" id="2.60.120.620">
    <property type="entry name" value="q2cbj1_9rhob like domain"/>
    <property type="match status" value="2"/>
</dbReference>
<name>T1G9A7_HELRO</name>
<comment type="similarity">
    <text evidence="2">Belongs to the TPA1 family.</text>
</comment>
<dbReference type="InterPro" id="IPR019601">
    <property type="entry name" value="Oxoglutarate/Fe-dep_Oase_C"/>
</dbReference>
<dbReference type="HOGENOM" id="CLU_027679_0_0_1"/>
<dbReference type="GeneID" id="20217654"/>
<evidence type="ECO:0000256" key="4">
    <source>
        <dbReference type="ARBA" id="ARBA00022896"/>
    </source>
</evidence>
<dbReference type="PANTHER" id="PTHR12117">
    <property type="entry name" value="HISTONE ACETYLTRANSFERASE COMPLEX"/>
    <property type="match status" value="1"/>
</dbReference>
<dbReference type="KEGG" id="hro:HELRODRAFT_96204"/>
<reference evidence="12" key="3">
    <citation type="submission" date="2015-06" db="UniProtKB">
        <authorList>
            <consortium name="EnsemblMetazoa"/>
        </authorList>
    </citation>
    <scope>IDENTIFICATION</scope>
</reference>
<gene>
    <name evidence="12" type="primary">20217654</name>
    <name evidence="11" type="ORF">HELRODRAFT_96204</name>
</gene>
<evidence type="ECO:0000256" key="1">
    <source>
        <dbReference type="ARBA" id="ARBA00001961"/>
    </source>
</evidence>
<comment type="cofactor">
    <cofactor evidence="1">
        <name>L-ascorbate</name>
        <dbReference type="ChEBI" id="CHEBI:38290"/>
    </cofactor>
</comment>
<keyword evidence="4" id="KW-0847">Vitamin C</keyword>
<dbReference type="FunCoup" id="T1G9A7">
    <property type="interactions" value="1347"/>
</dbReference>
<dbReference type="GO" id="GO:0005506">
    <property type="term" value="F:iron ion binding"/>
    <property type="evidence" value="ECO:0007669"/>
    <property type="project" value="InterPro"/>
</dbReference>
<dbReference type="SMART" id="SM00702">
    <property type="entry name" value="P4Hc"/>
    <property type="match status" value="1"/>
</dbReference>
<evidence type="ECO:0000256" key="5">
    <source>
        <dbReference type="ARBA" id="ARBA00022964"/>
    </source>
</evidence>
<dbReference type="FunFam" id="2.60.120.620:FF:000063">
    <property type="entry name" value="Uncharacterized protein"/>
    <property type="match status" value="1"/>
</dbReference>
<dbReference type="Pfam" id="PF13661">
    <property type="entry name" value="2OG-FeII_Oxy_4"/>
    <property type="match status" value="1"/>
</dbReference>
<protein>
    <recommendedName>
        <fullName evidence="8">uS12 prolyl 3-hydroxylase</fullName>
    </recommendedName>
</protein>
<dbReference type="GO" id="GO:0031543">
    <property type="term" value="F:peptidyl-proline dioxygenase activity"/>
    <property type="evidence" value="ECO:0000318"/>
    <property type="project" value="GO_Central"/>
</dbReference>
<evidence type="ECO:0000313" key="12">
    <source>
        <dbReference type="EnsemblMetazoa" id="HelroP96204"/>
    </source>
</evidence>
<organism evidence="12 13">
    <name type="scientific">Helobdella robusta</name>
    <name type="common">Californian leech</name>
    <dbReference type="NCBI Taxonomy" id="6412"/>
    <lineage>
        <taxon>Eukaryota</taxon>
        <taxon>Metazoa</taxon>
        <taxon>Spiralia</taxon>
        <taxon>Lophotrochozoa</taxon>
        <taxon>Annelida</taxon>
        <taxon>Clitellata</taxon>
        <taxon>Hirudinea</taxon>
        <taxon>Rhynchobdellida</taxon>
        <taxon>Glossiphoniidae</taxon>
        <taxon>Helobdella</taxon>
    </lineage>
</organism>
<keyword evidence="7" id="KW-0408">Iron</keyword>
<dbReference type="InterPro" id="IPR005123">
    <property type="entry name" value="Oxoglu/Fe-dep_dioxygenase_dom"/>
</dbReference>
<evidence type="ECO:0000259" key="10">
    <source>
        <dbReference type="PROSITE" id="PS51471"/>
    </source>
</evidence>
<dbReference type="OMA" id="HDHEILY"/>
<keyword evidence="13" id="KW-1185">Reference proteome</keyword>
<reference evidence="13" key="1">
    <citation type="submission" date="2012-12" db="EMBL/GenBank/DDBJ databases">
        <authorList>
            <person name="Hellsten U."/>
            <person name="Grimwood J."/>
            <person name="Chapman J.A."/>
            <person name="Shapiro H."/>
            <person name="Aerts A."/>
            <person name="Otillar R.P."/>
            <person name="Terry A.Y."/>
            <person name="Boore J.L."/>
            <person name="Simakov O."/>
            <person name="Marletaz F."/>
            <person name="Cho S.-J."/>
            <person name="Edsinger-Gonzales E."/>
            <person name="Havlak P."/>
            <person name="Kuo D.-H."/>
            <person name="Larsson T."/>
            <person name="Lv J."/>
            <person name="Arendt D."/>
            <person name="Savage R."/>
            <person name="Osoegawa K."/>
            <person name="de Jong P."/>
            <person name="Lindberg D.R."/>
            <person name="Seaver E.C."/>
            <person name="Weisblat D.A."/>
            <person name="Putnam N.H."/>
            <person name="Grigoriev I.V."/>
            <person name="Rokhsar D.S."/>
        </authorList>
    </citation>
    <scope>NUCLEOTIDE SEQUENCE</scope>
</reference>
<dbReference type="eggNOG" id="KOG3844">
    <property type="taxonomic scope" value="Eukaryota"/>
</dbReference>
<evidence type="ECO:0000256" key="3">
    <source>
        <dbReference type="ARBA" id="ARBA00022723"/>
    </source>
</evidence>
<dbReference type="RefSeq" id="XP_009030188.1">
    <property type="nucleotide sequence ID" value="XM_009031940.1"/>
</dbReference>
<dbReference type="PROSITE" id="PS51471">
    <property type="entry name" value="FE2OG_OXY"/>
    <property type="match status" value="1"/>
</dbReference>
<keyword evidence="6" id="KW-0560">Oxidoreductase</keyword>
<dbReference type="AlphaFoldDB" id="T1G9A7"/>
<comment type="catalytic activity">
    <reaction evidence="9">
        <text>[ribosomal protein uS12]-L-proline + 2-oxoglutarate + O2 = [ribosomal protein uS12]-(3S)-3-hydroxy-L-proline + succinate + CO2</text>
        <dbReference type="Rhea" id="RHEA:54156"/>
        <dbReference type="Rhea" id="RHEA-COMP:13816"/>
        <dbReference type="Rhea" id="RHEA-COMP:13818"/>
        <dbReference type="ChEBI" id="CHEBI:15379"/>
        <dbReference type="ChEBI" id="CHEBI:16526"/>
        <dbReference type="ChEBI" id="CHEBI:16810"/>
        <dbReference type="ChEBI" id="CHEBI:30031"/>
        <dbReference type="ChEBI" id="CHEBI:50342"/>
        <dbReference type="ChEBI" id="CHEBI:85428"/>
    </reaction>
</comment>
<feature type="domain" description="Fe2OG dioxygenase" evidence="10">
    <location>
        <begin position="69"/>
        <end position="175"/>
    </location>
</feature>
<proteinExistence type="inferred from homology"/>
<dbReference type="EMBL" id="AMQM01002017">
    <property type="status" value="NOT_ANNOTATED_CDS"/>
    <property type="molecule type" value="Genomic_DNA"/>
</dbReference>
<dbReference type="EnsemblMetazoa" id="HelroT96204">
    <property type="protein sequence ID" value="HelroP96204"/>
    <property type="gene ID" value="HelroG96204"/>
</dbReference>
<dbReference type="EMBL" id="KB097700">
    <property type="protein sequence ID" value="ESN91312.1"/>
    <property type="molecule type" value="Genomic_DNA"/>
</dbReference>
<evidence type="ECO:0000256" key="6">
    <source>
        <dbReference type="ARBA" id="ARBA00023002"/>
    </source>
</evidence>
<dbReference type="CTD" id="20217654"/>
<keyword evidence="3" id="KW-0479">Metal-binding</keyword>
<dbReference type="GO" id="GO:0031418">
    <property type="term" value="F:L-ascorbic acid binding"/>
    <property type="evidence" value="ECO:0007669"/>
    <property type="project" value="UniProtKB-KW"/>
</dbReference>
<reference evidence="11 13" key="2">
    <citation type="journal article" date="2013" name="Nature">
        <title>Insights into bilaterian evolution from three spiralian genomes.</title>
        <authorList>
            <person name="Simakov O."/>
            <person name="Marletaz F."/>
            <person name="Cho S.J."/>
            <person name="Edsinger-Gonzales E."/>
            <person name="Havlak P."/>
            <person name="Hellsten U."/>
            <person name="Kuo D.H."/>
            <person name="Larsson T."/>
            <person name="Lv J."/>
            <person name="Arendt D."/>
            <person name="Savage R."/>
            <person name="Osoegawa K."/>
            <person name="de Jong P."/>
            <person name="Grimwood J."/>
            <person name="Chapman J.A."/>
            <person name="Shapiro H."/>
            <person name="Aerts A."/>
            <person name="Otillar R.P."/>
            <person name="Terry A.Y."/>
            <person name="Boore J.L."/>
            <person name="Grigoriev I.V."/>
            <person name="Lindberg D.R."/>
            <person name="Seaver E.C."/>
            <person name="Weisblat D.A."/>
            <person name="Putnam N.H."/>
            <person name="Rokhsar D.S."/>
        </authorList>
    </citation>
    <scope>NUCLEOTIDE SEQUENCE</scope>
</reference>
<dbReference type="InParanoid" id="T1G9A7"/>
<dbReference type="Proteomes" id="UP000015101">
    <property type="component" value="Unassembled WGS sequence"/>
</dbReference>
<dbReference type="GO" id="GO:0005737">
    <property type="term" value="C:cytoplasm"/>
    <property type="evidence" value="ECO:0000318"/>
    <property type="project" value="GO_Central"/>
</dbReference>
<dbReference type="InterPro" id="IPR051842">
    <property type="entry name" value="uS12_prolyl_hydroxylase"/>
</dbReference>
<evidence type="ECO:0000313" key="11">
    <source>
        <dbReference type="EMBL" id="ESN91312.1"/>
    </source>
</evidence>
<evidence type="ECO:0000313" key="13">
    <source>
        <dbReference type="Proteomes" id="UP000015101"/>
    </source>
</evidence>
<keyword evidence="5" id="KW-0223">Dioxygenase</keyword>
<dbReference type="OrthoDB" id="430522at2759"/>
<dbReference type="InterPro" id="IPR039558">
    <property type="entry name" value="TPA1/OFD1_N"/>
</dbReference>
<evidence type="ECO:0000256" key="9">
    <source>
        <dbReference type="ARBA" id="ARBA00047444"/>
    </source>
</evidence>
<dbReference type="Pfam" id="PF10637">
    <property type="entry name" value="Ofd1_CTDD"/>
    <property type="match status" value="2"/>
</dbReference>
<evidence type="ECO:0000256" key="2">
    <source>
        <dbReference type="ARBA" id="ARBA00007443"/>
    </source>
</evidence>
<dbReference type="PANTHER" id="PTHR12117:SF0">
    <property type="entry name" value="PROLYL 3-HYDROXYLASE OGFOD1"/>
    <property type="match status" value="1"/>
</dbReference>
<dbReference type="GO" id="GO:0006449">
    <property type="term" value="P:regulation of translational termination"/>
    <property type="evidence" value="ECO:0000318"/>
    <property type="project" value="GO_Central"/>
</dbReference>
<evidence type="ECO:0000256" key="8">
    <source>
        <dbReference type="ARBA" id="ARBA00029938"/>
    </source>
</evidence>
<accession>T1G9A7</accession>
<dbReference type="STRING" id="6412.T1G9A7"/>
<sequence>MNNFVMGEKFIQQLISDLSNIEFFQKSNDLYKFKQSNDFKILKQKSTKVVREFFLNEFRRWISEVTNMELLSVVDLTSSKYSSSDVLLCHDDELDSRRIAFVWYLVDPSWSQSDGGELQLFNSDGNMEPTDVSLSLTPAYNKLVWFEVSEYSHHQVSEVLSERNCRLSVHGWLHSKPLPRVARFIEAPPALYSHCEVQEDLVREWISPQYLDAVVQAEVRLNFEKTSEIQLPNFFIPVKYKLICEAFKRADLPWYLKGPVNKRKIGEEDDVDAKNEELHLISACLRLLRSEAFFLILSNMTGLRFHRFVPKSNENASDDDDYDETDDENINNDISDEKYCANAVEPPSSASSSMACPENVPRKHKFECGDGMEYCEVETKKQKVHSSEGKEDDRVFESCNELIDHGSCDAKCSFSVRKWGHGCYATANNHILDNEALDALIAFNCDDWNYEHGGFTTYISKDEDEELLTIEPKENSLNLVYREKDTMNFVKYIDSRSTNNAFFDISLTYFE</sequence>